<dbReference type="InterPro" id="IPR003959">
    <property type="entry name" value="ATPase_AAA_core"/>
</dbReference>
<dbReference type="GO" id="GO:0016887">
    <property type="term" value="F:ATP hydrolysis activity"/>
    <property type="evidence" value="ECO:0007669"/>
    <property type="project" value="InterPro"/>
</dbReference>
<protein>
    <submittedName>
        <fullName evidence="2">Abortive infection protein</fullName>
    </submittedName>
</protein>
<dbReference type="SUPFAM" id="SSF52540">
    <property type="entry name" value="P-loop containing nucleoside triphosphate hydrolases"/>
    <property type="match status" value="1"/>
</dbReference>
<accession>A0A1W6MIP9</accession>
<keyword evidence="3" id="KW-1185">Reference proteome</keyword>
<evidence type="ECO:0000259" key="1">
    <source>
        <dbReference type="Pfam" id="PF13304"/>
    </source>
</evidence>
<gene>
    <name evidence="2" type="ORF">BST97_05425</name>
</gene>
<evidence type="ECO:0000313" key="2">
    <source>
        <dbReference type="EMBL" id="ARN77470.1"/>
    </source>
</evidence>
<dbReference type="OrthoDB" id="9809324at2"/>
<dbReference type="Proteomes" id="UP000193431">
    <property type="component" value="Chromosome"/>
</dbReference>
<sequence length="438" mass="50592">MLIQFSVTNYKSFRDKATLSLVASNYDKKVREVDNVAAFEDFSFRLLKSAVMYGPNASGKSKFFEAFNFVRHYVRDSATDFTAGDKIPVEPFLLDETSNNEPSEFEVIFLHNGLRYRYGFELTEEKVLSEWLYEKATKEIELFYRDEQSITTHPKKFKKGGVIAKQGFVRDNQLFLSRAVQFNDEISEYLYSSLSKLRTLSGLDEKGFQGYTMSLLDKADYKQKILKLLEAADLDIEDIEVEKLDTNNLPTDLPKSLKEFIKKESLDNEKVFVSDVLTKRWKYNNKEEKVGHTHFSMDDMESSGTKKFFALTGPIIDTLENGNTLFVDELDSKLHPNLVEKIVSLFNSKSLNPHNAQLIFNTHNTNLLDSGLLRRDQIWFVEKDSCGSSELHSLSDFKKIRKNEALESNYLRGKYGAIPYLEFFNSFTSKFLEYENEG</sequence>
<dbReference type="STRING" id="331648.BST97_05425"/>
<dbReference type="PANTHER" id="PTHR40396">
    <property type="entry name" value="ATPASE-LIKE PROTEIN"/>
    <property type="match status" value="1"/>
</dbReference>
<dbReference type="EMBL" id="CP019344">
    <property type="protein sequence ID" value="ARN77470.1"/>
    <property type="molecule type" value="Genomic_DNA"/>
</dbReference>
<proteinExistence type="predicted"/>
<dbReference type="Gene3D" id="3.40.50.300">
    <property type="entry name" value="P-loop containing nucleotide triphosphate hydrolases"/>
    <property type="match status" value="1"/>
</dbReference>
<dbReference type="RefSeq" id="WP_085766272.1">
    <property type="nucleotide sequence ID" value="NZ_CP019344.1"/>
</dbReference>
<organism evidence="2 3">
    <name type="scientific">Nonlabens spongiae</name>
    <dbReference type="NCBI Taxonomy" id="331648"/>
    <lineage>
        <taxon>Bacteria</taxon>
        <taxon>Pseudomonadati</taxon>
        <taxon>Bacteroidota</taxon>
        <taxon>Flavobacteriia</taxon>
        <taxon>Flavobacteriales</taxon>
        <taxon>Flavobacteriaceae</taxon>
        <taxon>Nonlabens</taxon>
    </lineage>
</organism>
<dbReference type="PANTHER" id="PTHR40396:SF1">
    <property type="entry name" value="ATPASE AAA-TYPE CORE DOMAIN-CONTAINING PROTEIN"/>
    <property type="match status" value="1"/>
</dbReference>
<reference evidence="2 3" key="1">
    <citation type="submission" date="2016-11" db="EMBL/GenBank/DDBJ databases">
        <title>Trade-off between light-utilization and light-protection in marine flavobacteria.</title>
        <authorList>
            <person name="Kumagai Y."/>
        </authorList>
    </citation>
    <scope>NUCLEOTIDE SEQUENCE [LARGE SCALE GENOMIC DNA]</scope>
    <source>
        <strain evidence="2 3">JCM 13191</strain>
    </source>
</reference>
<dbReference type="Pfam" id="PF13304">
    <property type="entry name" value="AAA_21"/>
    <property type="match status" value="1"/>
</dbReference>
<evidence type="ECO:0000313" key="3">
    <source>
        <dbReference type="Proteomes" id="UP000193431"/>
    </source>
</evidence>
<dbReference type="InterPro" id="IPR027417">
    <property type="entry name" value="P-loop_NTPase"/>
</dbReference>
<dbReference type="AlphaFoldDB" id="A0A1W6MIP9"/>
<feature type="domain" description="ATPase AAA-type core" evidence="1">
    <location>
        <begin position="50"/>
        <end position="369"/>
    </location>
</feature>
<name>A0A1W6MIP9_9FLAO</name>
<dbReference type="GO" id="GO:0005524">
    <property type="term" value="F:ATP binding"/>
    <property type="evidence" value="ECO:0007669"/>
    <property type="project" value="InterPro"/>
</dbReference>